<dbReference type="InterPro" id="IPR000014">
    <property type="entry name" value="PAS"/>
</dbReference>
<reference evidence="8 9" key="1">
    <citation type="journal article" date="2019" name="Science">
        <title>Social genes are selection hotspots in kin groups of a soil microbe.</title>
        <authorList>
            <person name="Wielgoss S."/>
            <person name="Wolfensberger R."/>
            <person name="Sun L."/>
            <person name="Fiegna F."/>
            <person name="Velicer G.J."/>
        </authorList>
    </citation>
    <scope>NUCLEOTIDE SEQUENCE [LARGE SCALE GENOMIC DNA]</scope>
    <source>
        <strain evidence="8 9">MC3.5.9c15</strain>
    </source>
</reference>
<dbReference type="InterPro" id="IPR005467">
    <property type="entry name" value="His_kinase_dom"/>
</dbReference>
<evidence type="ECO:0000256" key="2">
    <source>
        <dbReference type="ARBA" id="ARBA00012438"/>
    </source>
</evidence>
<dbReference type="InterPro" id="IPR003594">
    <property type="entry name" value="HATPase_dom"/>
</dbReference>
<dbReference type="SMART" id="SM00065">
    <property type="entry name" value="GAF"/>
    <property type="match status" value="1"/>
</dbReference>
<dbReference type="NCBIfam" id="TIGR00229">
    <property type="entry name" value="sensory_box"/>
    <property type="match status" value="1"/>
</dbReference>
<dbReference type="InterPro" id="IPR011006">
    <property type="entry name" value="CheY-like_superfamily"/>
</dbReference>
<dbReference type="Gene3D" id="3.30.450.40">
    <property type="match status" value="1"/>
</dbReference>
<gene>
    <name evidence="8" type="ORF">BHS09_19530</name>
</gene>
<evidence type="ECO:0000259" key="7">
    <source>
        <dbReference type="PROSITE" id="PS50112"/>
    </source>
</evidence>
<dbReference type="EMBL" id="CP017174">
    <property type="protein sequence ID" value="QDE68992.1"/>
    <property type="molecule type" value="Genomic_DNA"/>
</dbReference>
<dbReference type="Gene3D" id="3.30.450.20">
    <property type="entry name" value="PAS domain"/>
    <property type="match status" value="1"/>
</dbReference>
<dbReference type="SMART" id="SM00388">
    <property type="entry name" value="HisKA"/>
    <property type="match status" value="1"/>
</dbReference>
<evidence type="ECO:0000313" key="9">
    <source>
        <dbReference type="Proteomes" id="UP000320179"/>
    </source>
</evidence>
<evidence type="ECO:0000256" key="4">
    <source>
        <dbReference type="ARBA" id="ARBA00022679"/>
    </source>
</evidence>
<keyword evidence="5 8" id="KW-0418">Kinase</keyword>
<dbReference type="EC" id="2.7.13.3" evidence="2"/>
<dbReference type="InterPro" id="IPR004358">
    <property type="entry name" value="Sig_transdc_His_kin-like_C"/>
</dbReference>
<dbReference type="AlphaFoldDB" id="A0AAE6KT44"/>
<dbReference type="Gene3D" id="1.10.287.130">
    <property type="match status" value="1"/>
</dbReference>
<dbReference type="Pfam" id="PF02518">
    <property type="entry name" value="HATPase_c"/>
    <property type="match status" value="1"/>
</dbReference>
<dbReference type="SUPFAM" id="SSF55874">
    <property type="entry name" value="ATPase domain of HSP90 chaperone/DNA topoisomerase II/histidine kinase"/>
    <property type="match status" value="1"/>
</dbReference>
<keyword evidence="3" id="KW-0597">Phosphoprotein</keyword>
<dbReference type="CDD" id="cd00082">
    <property type="entry name" value="HisKA"/>
    <property type="match status" value="1"/>
</dbReference>
<dbReference type="Pfam" id="PF13185">
    <property type="entry name" value="GAF_2"/>
    <property type="match status" value="1"/>
</dbReference>
<keyword evidence="4" id="KW-0808">Transferase</keyword>
<feature type="domain" description="PAS" evidence="7">
    <location>
        <begin position="326"/>
        <end position="363"/>
    </location>
</feature>
<dbReference type="GO" id="GO:0000155">
    <property type="term" value="F:phosphorelay sensor kinase activity"/>
    <property type="evidence" value="ECO:0007669"/>
    <property type="project" value="InterPro"/>
</dbReference>
<dbReference type="SUPFAM" id="SSF55785">
    <property type="entry name" value="PYP-like sensor domain (PAS domain)"/>
    <property type="match status" value="1"/>
</dbReference>
<dbReference type="PROSITE" id="PS50112">
    <property type="entry name" value="PAS"/>
    <property type="match status" value="1"/>
</dbReference>
<comment type="catalytic activity">
    <reaction evidence="1">
        <text>ATP + protein L-histidine = ADP + protein N-phospho-L-histidine.</text>
        <dbReference type="EC" id="2.7.13.3"/>
    </reaction>
</comment>
<dbReference type="InterPro" id="IPR013656">
    <property type="entry name" value="PAS_4"/>
</dbReference>
<dbReference type="SMART" id="SM00387">
    <property type="entry name" value="HATPase_c"/>
    <property type="match status" value="1"/>
</dbReference>
<feature type="domain" description="Histidine kinase" evidence="6">
    <location>
        <begin position="464"/>
        <end position="684"/>
    </location>
</feature>
<organism evidence="8 9">
    <name type="scientific">Myxococcus xanthus</name>
    <dbReference type="NCBI Taxonomy" id="34"/>
    <lineage>
        <taxon>Bacteria</taxon>
        <taxon>Pseudomonadati</taxon>
        <taxon>Myxococcota</taxon>
        <taxon>Myxococcia</taxon>
        <taxon>Myxococcales</taxon>
        <taxon>Cystobacterineae</taxon>
        <taxon>Myxococcaceae</taxon>
        <taxon>Myxococcus</taxon>
    </lineage>
</organism>
<evidence type="ECO:0000256" key="1">
    <source>
        <dbReference type="ARBA" id="ARBA00000085"/>
    </source>
</evidence>
<evidence type="ECO:0000256" key="3">
    <source>
        <dbReference type="ARBA" id="ARBA00022553"/>
    </source>
</evidence>
<dbReference type="Proteomes" id="UP000320179">
    <property type="component" value="Chromosome"/>
</dbReference>
<dbReference type="InterPro" id="IPR003661">
    <property type="entry name" value="HisK_dim/P_dom"/>
</dbReference>
<dbReference type="Pfam" id="PF00512">
    <property type="entry name" value="HisKA"/>
    <property type="match status" value="1"/>
</dbReference>
<evidence type="ECO:0000259" key="6">
    <source>
        <dbReference type="PROSITE" id="PS50109"/>
    </source>
</evidence>
<dbReference type="Gene3D" id="3.30.565.10">
    <property type="entry name" value="Histidine kinase-like ATPase, C-terminal domain"/>
    <property type="match status" value="1"/>
</dbReference>
<dbReference type="PROSITE" id="PS50109">
    <property type="entry name" value="HIS_KIN"/>
    <property type="match status" value="1"/>
</dbReference>
<evidence type="ECO:0000313" key="8">
    <source>
        <dbReference type="EMBL" id="QDE68992.1"/>
    </source>
</evidence>
<dbReference type="InterPro" id="IPR035965">
    <property type="entry name" value="PAS-like_dom_sf"/>
</dbReference>
<dbReference type="SUPFAM" id="SSF47384">
    <property type="entry name" value="Homodimeric domain of signal transducing histidine kinase"/>
    <property type="match status" value="1"/>
</dbReference>
<protein>
    <recommendedName>
        <fullName evidence="2">histidine kinase</fullName>
        <ecNumber evidence="2">2.7.13.3</ecNumber>
    </recommendedName>
</protein>
<dbReference type="Pfam" id="PF08448">
    <property type="entry name" value="PAS_4"/>
    <property type="match status" value="1"/>
</dbReference>
<dbReference type="InterPro" id="IPR003018">
    <property type="entry name" value="GAF"/>
</dbReference>
<dbReference type="SUPFAM" id="SSF52172">
    <property type="entry name" value="CheY-like"/>
    <property type="match status" value="1"/>
</dbReference>
<proteinExistence type="predicted"/>
<evidence type="ECO:0000256" key="5">
    <source>
        <dbReference type="ARBA" id="ARBA00022777"/>
    </source>
</evidence>
<dbReference type="PANTHER" id="PTHR43065:SF50">
    <property type="entry name" value="HISTIDINE KINASE"/>
    <property type="match status" value="1"/>
</dbReference>
<dbReference type="PANTHER" id="PTHR43065">
    <property type="entry name" value="SENSOR HISTIDINE KINASE"/>
    <property type="match status" value="1"/>
</dbReference>
<sequence>MFGATEQGDWMKFLCLTTDDRHPVAEELRRQGQAVFSTADLVEAGAALGHGPVDVLVVDAADLVEDARWLDALRTRARPEDPLVLGLARDGTDAALEPLLAAGVDEFLVEPFTPVQVRSRRVLLERRVAARRQRRTSEAEARGEVARLASIIQMQSDVAMAGYGLDELMRLLCERSRVLCGADGAAVALLGADTEEEVTYLVATGSLAPFIGFRLKVEGSLTGASLLRGEVMRTDDSEADVRVNVMALRHVGARSMICVPLWREGRPVGALNVTSRRPNTFEDRDVRTLELMAGLLGAAMGNAAEAQARQELMVQNTLAMGALEESQELFASFMDNIPAVAFMKDERGRRIWVNARYSRFFGYPVGADMSNVSDVELMPAASAEQSRRDDDAVLTSGKQSITETMIPARDGTERHWLTYRFIVRERSGRRLLAGVAVDVTDRKAMQAQLVVSDRLAAVGTLAAGVAHEINNPLAFVLSNLSFLAGELHALAPELPSGRMAELEEVLREATDGAHRVRQIVRDLRTFSRGDDEVATAVNVQAVLESAITLARSELKLRAQLVRDYREVPLVEGNEGRFGQVFLNLLINAAQAIPMGQPEQHEVRLSLRTAGDRVIIEVRDTGVGMPPEVRARIFDPFFTTKPVGEGTGLGLSICHGIVTGFGGDISVESEEGRGSTFRVSLPVARRAKEPVEPPLRMPLVG</sequence>
<dbReference type="SUPFAM" id="SSF55781">
    <property type="entry name" value="GAF domain-like"/>
    <property type="match status" value="1"/>
</dbReference>
<name>A0AAE6KT44_MYXXA</name>
<dbReference type="InterPro" id="IPR029016">
    <property type="entry name" value="GAF-like_dom_sf"/>
</dbReference>
<dbReference type="PRINTS" id="PR00344">
    <property type="entry name" value="BCTRLSENSOR"/>
</dbReference>
<dbReference type="InterPro" id="IPR036890">
    <property type="entry name" value="HATPase_C_sf"/>
</dbReference>
<dbReference type="InterPro" id="IPR036097">
    <property type="entry name" value="HisK_dim/P_sf"/>
</dbReference>
<accession>A0AAE6KT44</accession>